<feature type="chain" id="PRO_5029514078" evidence="1">
    <location>
        <begin position="19"/>
        <end position="266"/>
    </location>
</feature>
<evidence type="ECO:0000313" key="2">
    <source>
        <dbReference type="EMBL" id="KAF4755645.1"/>
    </source>
</evidence>
<keyword evidence="1" id="KW-0732">Signal</keyword>
<accession>A0A7J6UEK6</accession>
<comment type="caution">
    <text evidence="2">The sequence shown here is derived from an EMBL/GenBank/DDBJ whole genome shotgun (WGS) entry which is preliminary data.</text>
</comment>
<sequence>MVNFLSSLLTVQPLLVTAQYVGRYMYETEDFRMIFDVNDDHEADFTFKAHPRPGVTPEGSTSFSTGMVPLENFSDSGYLFALGKRGPGYATFTNLYNAIGHYLSKAGIIQPDDSFPPAGIQHGDLTLLTYTDSDHISTDFQGEEVIFRKAGILIPGTFVYNEPSSPSLKVVFKVCPDGIVPIKVKCGRHSTPRFRCKLTSGSREEIFVVGSARKGTSCSGMLEKAKSVCRKRSFASGDLSEVVFGNDKTIYTKIEGTRKALTNARA</sequence>
<feature type="signal peptide" evidence="1">
    <location>
        <begin position="1"/>
        <end position="18"/>
    </location>
</feature>
<dbReference type="EMBL" id="JABANM010000611">
    <property type="protein sequence ID" value="KAF4755645.1"/>
    <property type="molecule type" value="Genomic_DNA"/>
</dbReference>
<organism evidence="2 3">
    <name type="scientific">Perkinsus olseni</name>
    <name type="common">Perkinsus atlanticus</name>
    <dbReference type="NCBI Taxonomy" id="32597"/>
    <lineage>
        <taxon>Eukaryota</taxon>
        <taxon>Sar</taxon>
        <taxon>Alveolata</taxon>
        <taxon>Perkinsozoa</taxon>
        <taxon>Perkinsea</taxon>
        <taxon>Perkinsida</taxon>
        <taxon>Perkinsidae</taxon>
        <taxon>Perkinsus</taxon>
    </lineage>
</organism>
<evidence type="ECO:0000256" key="1">
    <source>
        <dbReference type="SAM" id="SignalP"/>
    </source>
</evidence>
<dbReference type="AlphaFoldDB" id="A0A7J6UEK6"/>
<gene>
    <name evidence="2" type="ORF">FOZ62_027872</name>
</gene>
<reference evidence="2 3" key="1">
    <citation type="submission" date="2020-04" db="EMBL/GenBank/DDBJ databases">
        <title>Perkinsus olseni comparative genomics.</title>
        <authorList>
            <person name="Bogema D.R."/>
        </authorList>
    </citation>
    <scope>NUCLEOTIDE SEQUENCE [LARGE SCALE GENOMIC DNA]</scope>
    <source>
        <strain evidence="2">ATCC PRA-205</strain>
    </source>
</reference>
<protein>
    <submittedName>
        <fullName evidence="2">Uncharacterized protein</fullName>
    </submittedName>
</protein>
<name>A0A7J6UEK6_PEROL</name>
<evidence type="ECO:0000313" key="3">
    <source>
        <dbReference type="Proteomes" id="UP000574390"/>
    </source>
</evidence>
<dbReference type="Proteomes" id="UP000574390">
    <property type="component" value="Unassembled WGS sequence"/>
</dbReference>
<proteinExistence type="predicted"/>